<dbReference type="InterPro" id="IPR020103">
    <property type="entry name" value="PsdUridine_synth_cat_dom_sf"/>
</dbReference>
<sequence length="255" mass="27849">MKKLIICRYICSAGQVEFKSVLCLCDEFLKRWDKKNSGQPNLRLFTVGRLDVATTGLIIVTNDGDFAQKVSHPSSNLTKEYIATIDGGVHTRHLVAISYGTVIDGAHCTPESVELLPQQPGMPRARIRIVGSGGGGPPAVKWWSNGKGGSRVVVGGGVRWGWWCKLKAGKGAGYGNKVNEGRNHEVRELVKNAGLEIHSLKRTRIGGFRLPADLGLGKLVELKENDLKALGWEKIRELRKMVVAPAELCTSPIPY</sequence>
<dbReference type="PROSITE" id="PS01149">
    <property type="entry name" value="PSI_RSU"/>
    <property type="match status" value="1"/>
</dbReference>
<reference evidence="4" key="1">
    <citation type="submission" date="2022-04" db="EMBL/GenBank/DDBJ databases">
        <title>Carnegiea gigantea Genome sequencing and assembly v2.</title>
        <authorList>
            <person name="Copetti D."/>
            <person name="Sanderson M.J."/>
            <person name="Burquez A."/>
            <person name="Wojciechowski M.F."/>
        </authorList>
    </citation>
    <scope>NUCLEOTIDE SEQUENCE</scope>
    <source>
        <strain evidence="4">SGP5-SGP5p</strain>
        <tissue evidence="4">Aerial part</tissue>
    </source>
</reference>
<evidence type="ECO:0000313" key="4">
    <source>
        <dbReference type="EMBL" id="KAJ8437200.1"/>
    </source>
</evidence>
<dbReference type="Gene3D" id="3.30.2350.10">
    <property type="entry name" value="Pseudouridine synthase"/>
    <property type="match status" value="1"/>
</dbReference>
<evidence type="ECO:0000313" key="5">
    <source>
        <dbReference type="Proteomes" id="UP001153076"/>
    </source>
</evidence>
<dbReference type="GO" id="GO:0032544">
    <property type="term" value="P:plastid translation"/>
    <property type="evidence" value="ECO:0007669"/>
    <property type="project" value="TreeGrafter"/>
</dbReference>
<dbReference type="GO" id="GO:0000489">
    <property type="term" value="P:maturation of SSU-rRNA from tetracistronic rRNA transcript (SSU-rRNA, LSU-rRNA, 4.5S-rRNA, 5S-rRNA)"/>
    <property type="evidence" value="ECO:0007669"/>
    <property type="project" value="TreeGrafter"/>
</dbReference>
<proteinExistence type="inferred from homology"/>
<dbReference type="GO" id="GO:0009982">
    <property type="term" value="F:pseudouridine synthase activity"/>
    <property type="evidence" value="ECO:0007669"/>
    <property type="project" value="InterPro"/>
</dbReference>
<keyword evidence="2" id="KW-0413">Isomerase</keyword>
<dbReference type="FunFam" id="3.30.70.580:FF:000013">
    <property type="entry name" value="Ribosomal large subunit pseudouridine synthase B"/>
    <property type="match status" value="1"/>
</dbReference>
<evidence type="ECO:0000256" key="2">
    <source>
        <dbReference type="ARBA" id="ARBA00023235"/>
    </source>
</evidence>
<dbReference type="Proteomes" id="UP001153076">
    <property type="component" value="Unassembled WGS sequence"/>
</dbReference>
<dbReference type="GO" id="GO:0009507">
    <property type="term" value="C:chloroplast"/>
    <property type="evidence" value="ECO:0007669"/>
    <property type="project" value="TreeGrafter"/>
</dbReference>
<dbReference type="InterPro" id="IPR018496">
    <property type="entry name" value="PsdUridine_synth_RsuA/RluB_CS"/>
</dbReference>
<organism evidence="4 5">
    <name type="scientific">Carnegiea gigantea</name>
    <dbReference type="NCBI Taxonomy" id="171969"/>
    <lineage>
        <taxon>Eukaryota</taxon>
        <taxon>Viridiplantae</taxon>
        <taxon>Streptophyta</taxon>
        <taxon>Embryophyta</taxon>
        <taxon>Tracheophyta</taxon>
        <taxon>Spermatophyta</taxon>
        <taxon>Magnoliopsida</taxon>
        <taxon>eudicotyledons</taxon>
        <taxon>Gunneridae</taxon>
        <taxon>Pentapetalae</taxon>
        <taxon>Caryophyllales</taxon>
        <taxon>Cactineae</taxon>
        <taxon>Cactaceae</taxon>
        <taxon>Cactoideae</taxon>
        <taxon>Echinocereeae</taxon>
        <taxon>Carnegiea</taxon>
    </lineage>
</organism>
<dbReference type="PANTHER" id="PTHR47683:SF2">
    <property type="entry name" value="RNA-BINDING S4 DOMAIN-CONTAINING PROTEIN"/>
    <property type="match status" value="1"/>
</dbReference>
<keyword evidence="5" id="KW-1185">Reference proteome</keyword>
<dbReference type="InterPro" id="IPR006145">
    <property type="entry name" value="PsdUridine_synth_RsuA/RluA"/>
</dbReference>
<evidence type="ECO:0000259" key="3">
    <source>
        <dbReference type="Pfam" id="PF00849"/>
    </source>
</evidence>
<dbReference type="AlphaFoldDB" id="A0A9Q1K699"/>
<comment type="caution">
    <text evidence="4">The sequence shown here is derived from an EMBL/GenBank/DDBJ whole genome shotgun (WGS) entry which is preliminary data.</text>
</comment>
<name>A0A9Q1K699_9CARY</name>
<dbReference type="InterPro" id="IPR050343">
    <property type="entry name" value="RsuA_PseudoU_synthase"/>
</dbReference>
<dbReference type="PANTHER" id="PTHR47683">
    <property type="entry name" value="PSEUDOURIDINE SYNTHASE FAMILY PROTEIN-RELATED"/>
    <property type="match status" value="1"/>
</dbReference>
<gene>
    <name evidence="4" type="ORF">Cgig2_007550</name>
</gene>
<comment type="similarity">
    <text evidence="1">Belongs to the pseudouridine synthase RsuA family.</text>
</comment>
<dbReference type="SUPFAM" id="SSF55120">
    <property type="entry name" value="Pseudouridine synthase"/>
    <property type="match status" value="1"/>
</dbReference>
<dbReference type="GO" id="GO:0000488">
    <property type="term" value="P:maturation of LSU-rRNA from tetracistronic rRNA transcript (SSU-rRNA, LSU-rRNA, 4.5S-rRNA, 5S-rRNA)"/>
    <property type="evidence" value="ECO:0007669"/>
    <property type="project" value="TreeGrafter"/>
</dbReference>
<feature type="domain" description="Pseudouridine synthase RsuA/RluA-like" evidence="3">
    <location>
        <begin position="36"/>
        <end position="188"/>
    </location>
</feature>
<accession>A0A9Q1K699</accession>
<dbReference type="GO" id="GO:0003723">
    <property type="term" value="F:RNA binding"/>
    <property type="evidence" value="ECO:0007669"/>
    <property type="project" value="InterPro"/>
</dbReference>
<dbReference type="EMBL" id="JAKOGI010000313">
    <property type="protein sequence ID" value="KAJ8437200.1"/>
    <property type="molecule type" value="Genomic_DNA"/>
</dbReference>
<protein>
    <recommendedName>
        <fullName evidence="3">Pseudouridine synthase RsuA/RluA-like domain-containing protein</fullName>
    </recommendedName>
</protein>
<evidence type="ECO:0000256" key="1">
    <source>
        <dbReference type="ARBA" id="ARBA00008348"/>
    </source>
</evidence>
<dbReference type="GO" id="GO:0001522">
    <property type="term" value="P:pseudouridine synthesis"/>
    <property type="evidence" value="ECO:0007669"/>
    <property type="project" value="InterPro"/>
</dbReference>
<dbReference type="Pfam" id="PF00849">
    <property type="entry name" value="PseudoU_synth_2"/>
    <property type="match status" value="1"/>
</dbReference>
<dbReference type="OrthoDB" id="440619at2759"/>